<gene>
    <name evidence="2" type="primary">tmcAL</name>
    <name evidence="4" type="ORF">J2S72_000372</name>
</gene>
<feature type="binding site" evidence="2">
    <location>
        <position position="184"/>
    </location>
    <ligand>
        <name>ATP</name>
        <dbReference type="ChEBI" id="CHEBI:30616"/>
    </ligand>
</feature>
<evidence type="ECO:0000256" key="2">
    <source>
        <dbReference type="HAMAP-Rule" id="MF_01539"/>
    </source>
</evidence>
<keyword evidence="3" id="KW-0175">Coiled coil</keyword>
<comment type="caution">
    <text evidence="4">The sequence shown here is derived from an EMBL/GenBank/DDBJ whole genome shotgun (WGS) entry which is preliminary data.</text>
</comment>
<keyword evidence="2" id="KW-0820">tRNA-binding</keyword>
<evidence type="ECO:0000313" key="4">
    <source>
        <dbReference type="EMBL" id="MDQ0274364.1"/>
    </source>
</evidence>
<sequence>MKIGLVAEYNPLHKGHLYQINKIKEMYPDGKIIVCMSSNFVQRGEPAIINKFQRAKLAIDLGVDLVFELPVYFSTQNAEIFAKASINILNKLKVEKIIFGSEDKIEILKNILEKIENNKDIYRENLKENLKKGYSYQKSSLIAMDFLNKIEKDALKKANNILGLEYLKAIKKINPEISAQTIKRVGVDHNSQDSTLEFASASLIRKKIFQNKSVKNFLPLETYESIKKQKLNNLENYYHIFKHQILLDSSLKDYMDYEIGMENLFLKNLDAKNFSEFINSCTNKRYSSSRIRRLILSKILDLKKEDIKNYLYLPYLRLLAGNSKGFEILKDLEYPIITNKKNLKDLSPEIKAIYEKEVFATNVYNTFSTGKLNEDYTRKIFIKK</sequence>
<dbReference type="SUPFAM" id="SSF52374">
    <property type="entry name" value="Nucleotidylyl transferase"/>
    <property type="match status" value="1"/>
</dbReference>
<dbReference type="HAMAP" id="MF_01539">
    <property type="entry name" value="TmcAL"/>
    <property type="match status" value="1"/>
</dbReference>
<dbReference type="NCBIfam" id="NF010192">
    <property type="entry name" value="PRK13671.1"/>
    <property type="match status" value="1"/>
</dbReference>
<dbReference type="InterPro" id="IPR008513">
    <property type="entry name" value="tRNA(Met)_cyd_acetate_ligase"/>
</dbReference>
<name>A0ABU0ASW0_9FIRM</name>
<keyword evidence="5" id="KW-1185">Reference proteome</keyword>
<dbReference type="InterPro" id="IPR014729">
    <property type="entry name" value="Rossmann-like_a/b/a_fold"/>
</dbReference>
<accession>A0ABU0ASW0</accession>
<keyword evidence="2" id="KW-0436">Ligase</keyword>
<proteinExistence type="inferred from homology"/>
<dbReference type="EC" id="6.3.4.-" evidence="2"/>
<comment type="subcellular location">
    <subcellularLocation>
        <location evidence="2">Cytoplasm</location>
    </subcellularLocation>
</comment>
<keyword evidence="2" id="KW-0694">RNA-binding</keyword>
<keyword evidence="2" id="KW-0547">Nucleotide-binding</keyword>
<comment type="caution">
    <text evidence="2">Lacks conserved residue(s) required for the propagation of feature annotation.</text>
</comment>
<keyword evidence="2" id="KW-0963">Cytoplasm</keyword>
<dbReference type="PANTHER" id="PTHR37825">
    <property type="entry name" value="TRNA(MET) CYTIDINE ACETATE LIGASE"/>
    <property type="match status" value="1"/>
</dbReference>
<dbReference type="EMBL" id="JAUSTN010000002">
    <property type="protein sequence ID" value="MDQ0274364.1"/>
    <property type="molecule type" value="Genomic_DNA"/>
</dbReference>
<protein>
    <recommendedName>
        <fullName evidence="2">tRNA(Met) cytidine acetate ligase</fullName>
        <ecNumber evidence="2">6.3.4.-</ecNumber>
    </recommendedName>
</protein>
<keyword evidence="1 2" id="KW-0819">tRNA processing</keyword>
<feature type="binding site" evidence="2">
    <location>
        <position position="159"/>
    </location>
    <ligand>
        <name>ATP</name>
        <dbReference type="ChEBI" id="CHEBI:30616"/>
    </ligand>
</feature>
<organism evidence="4 5">
    <name type="scientific">Peptoniphilus koenoeneniae</name>
    <dbReference type="NCBI Taxonomy" id="507751"/>
    <lineage>
        <taxon>Bacteria</taxon>
        <taxon>Bacillati</taxon>
        <taxon>Bacillota</taxon>
        <taxon>Tissierellia</taxon>
        <taxon>Tissierellales</taxon>
        <taxon>Peptoniphilaceae</taxon>
        <taxon>Peptoniphilus</taxon>
    </lineage>
</organism>
<feature type="coiled-coil region" evidence="3">
    <location>
        <begin position="98"/>
        <end position="132"/>
    </location>
</feature>
<dbReference type="Pfam" id="PF05636">
    <property type="entry name" value="HIGH_NTase1"/>
    <property type="match status" value="1"/>
</dbReference>
<dbReference type="Proteomes" id="UP001236559">
    <property type="component" value="Unassembled WGS sequence"/>
</dbReference>
<evidence type="ECO:0000256" key="3">
    <source>
        <dbReference type="SAM" id="Coils"/>
    </source>
</evidence>
<dbReference type="RefSeq" id="WP_023055192.1">
    <property type="nucleotide sequence ID" value="NZ_JAUSTN010000002.1"/>
</dbReference>
<evidence type="ECO:0000313" key="5">
    <source>
        <dbReference type="Proteomes" id="UP001236559"/>
    </source>
</evidence>
<comment type="function">
    <text evidence="2">Catalyzes the formation of N(4)-acetylcytidine (ac(4)C) at the wobble position of elongator tRNA(Met), using acetate and ATP as substrates. First activates an acetate ion to form acetyladenylate (Ac-AMP) and then transfers the acetyl group to tRNA to form ac(4)C34.</text>
</comment>
<feature type="binding site" evidence="2">
    <location>
        <position position="100"/>
    </location>
    <ligand>
        <name>ATP</name>
        <dbReference type="ChEBI" id="CHEBI:30616"/>
    </ligand>
</feature>
<keyword evidence="2" id="KW-0067">ATP-binding</keyword>
<dbReference type="PANTHER" id="PTHR37825:SF1">
    <property type="entry name" value="TRNA(MET) CYTIDINE ACETATE LIGASE"/>
    <property type="match status" value="1"/>
</dbReference>
<feature type="binding site" evidence="2">
    <location>
        <begin position="6"/>
        <end position="19"/>
    </location>
    <ligand>
        <name>ATP</name>
        <dbReference type="ChEBI" id="CHEBI:30616"/>
    </ligand>
</feature>
<comment type="similarity">
    <text evidence="2">Belongs to the TmcAL family.</text>
</comment>
<reference evidence="4 5" key="1">
    <citation type="submission" date="2023-07" db="EMBL/GenBank/DDBJ databases">
        <title>Genomic Encyclopedia of Type Strains, Phase IV (KMG-IV): sequencing the most valuable type-strain genomes for metagenomic binning, comparative biology and taxonomic classification.</title>
        <authorList>
            <person name="Goeker M."/>
        </authorList>
    </citation>
    <scope>NUCLEOTIDE SEQUENCE [LARGE SCALE GENOMIC DNA]</scope>
    <source>
        <strain evidence="4 5">DSM 22616</strain>
    </source>
</reference>
<comment type="catalytic activity">
    <reaction evidence="2">
        <text>cytidine(34) in elongator tRNA(Met) + acetate + ATP = N(4)-acetylcytidine(34) in elongator tRNA(Met) + AMP + diphosphate</text>
        <dbReference type="Rhea" id="RHEA:58144"/>
        <dbReference type="Rhea" id="RHEA-COMP:10693"/>
        <dbReference type="Rhea" id="RHEA-COMP:10694"/>
        <dbReference type="ChEBI" id="CHEBI:30089"/>
        <dbReference type="ChEBI" id="CHEBI:30616"/>
        <dbReference type="ChEBI" id="CHEBI:33019"/>
        <dbReference type="ChEBI" id="CHEBI:74900"/>
        <dbReference type="ChEBI" id="CHEBI:82748"/>
        <dbReference type="ChEBI" id="CHEBI:456215"/>
    </reaction>
</comment>
<evidence type="ECO:0000256" key="1">
    <source>
        <dbReference type="ARBA" id="ARBA00022694"/>
    </source>
</evidence>
<dbReference type="Gene3D" id="3.40.50.620">
    <property type="entry name" value="HUPs"/>
    <property type="match status" value="1"/>
</dbReference>